<feature type="domain" description="DEP" evidence="3">
    <location>
        <begin position="40"/>
        <end position="98"/>
    </location>
</feature>
<evidence type="ECO:0000313" key="5">
    <source>
        <dbReference type="Proteomes" id="UP000541558"/>
    </source>
</evidence>
<proteinExistence type="inferred from homology"/>
<dbReference type="GO" id="GO:0016491">
    <property type="term" value="F:oxidoreductase activity"/>
    <property type="evidence" value="ECO:0007669"/>
    <property type="project" value="InterPro"/>
</dbReference>
<protein>
    <recommendedName>
        <fullName evidence="3">DEP domain-containing protein</fullName>
    </recommendedName>
</protein>
<dbReference type="SUPFAM" id="SSF47240">
    <property type="entry name" value="Ferritin-like"/>
    <property type="match status" value="1"/>
</dbReference>
<dbReference type="GO" id="GO:0035556">
    <property type="term" value="P:intracellular signal transduction"/>
    <property type="evidence" value="ECO:0007669"/>
    <property type="project" value="InterPro"/>
</dbReference>
<organism evidence="4 5">
    <name type="scientific">Ephemerocybe angulata</name>
    <dbReference type="NCBI Taxonomy" id="980116"/>
    <lineage>
        <taxon>Eukaryota</taxon>
        <taxon>Fungi</taxon>
        <taxon>Dikarya</taxon>
        <taxon>Basidiomycota</taxon>
        <taxon>Agaricomycotina</taxon>
        <taxon>Agaricomycetes</taxon>
        <taxon>Agaricomycetidae</taxon>
        <taxon>Agaricales</taxon>
        <taxon>Agaricineae</taxon>
        <taxon>Psathyrellaceae</taxon>
        <taxon>Ephemerocybe</taxon>
    </lineage>
</organism>
<name>A0A8H5BTR7_9AGAR</name>
<comment type="caution">
    <text evidence="4">The sequence shown here is derived from an EMBL/GenBank/DDBJ whole genome shotgun (WGS) entry which is preliminary data.</text>
</comment>
<dbReference type="CDD" id="cd01049">
    <property type="entry name" value="RNRR2"/>
    <property type="match status" value="1"/>
</dbReference>
<evidence type="ECO:0000256" key="1">
    <source>
        <dbReference type="ARBA" id="ARBA00009303"/>
    </source>
</evidence>
<sequence>MVESNVHIMRPGVFHSRRSEIRDRYFLIKDTFWDPSSLELGQDVQDWLTRTSEIERKVLSTVLASFIALGGLVHENIVQRFSKEVPLSDIQIFYGFQAVMEKVHLVSYRMASSLLVESDPRLAALNTPALCCAAGQSKVEWATRWYKDSSASLALRLVAFSCVEGIFTSAGIAAVLWIKRLGKMSGMCEMMDRVARDKERSTSFACLVLRCLDVAPCELEVRRVVAEAVELELAFATDACYPLFLGLKPRDLSRHVQYTANSVLAQMGLPPLYDRAYPLVHTRVAPSLYRPTIYDKRSLDRERPVIIDNCGSQALRSASAFGY</sequence>
<dbReference type="Pfam" id="PF00268">
    <property type="entry name" value="Ribonuc_red_sm"/>
    <property type="match status" value="1"/>
</dbReference>
<dbReference type="EMBL" id="JAACJK010000125">
    <property type="protein sequence ID" value="KAF5328906.1"/>
    <property type="molecule type" value="Genomic_DNA"/>
</dbReference>
<dbReference type="InterPro" id="IPR000358">
    <property type="entry name" value="RNR_small_fam"/>
</dbReference>
<dbReference type="PANTHER" id="PTHR23409:SF18">
    <property type="entry name" value="RIBONUCLEOSIDE-DIPHOSPHATE REDUCTASE SUBUNIT M2"/>
    <property type="match status" value="1"/>
</dbReference>
<keyword evidence="2" id="KW-0812">Transmembrane</keyword>
<dbReference type="InterPro" id="IPR000591">
    <property type="entry name" value="DEP_dom"/>
</dbReference>
<accession>A0A8H5BTR7</accession>
<evidence type="ECO:0000259" key="3">
    <source>
        <dbReference type="PROSITE" id="PS50186"/>
    </source>
</evidence>
<dbReference type="Proteomes" id="UP000541558">
    <property type="component" value="Unassembled WGS sequence"/>
</dbReference>
<comment type="similarity">
    <text evidence="1">Belongs to the ribonucleoside diphosphate reductase small chain family.</text>
</comment>
<evidence type="ECO:0000256" key="2">
    <source>
        <dbReference type="SAM" id="Phobius"/>
    </source>
</evidence>
<feature type="transmembrane region" description="Helical" evidence="2">
    <location>
        <begin position="153"/>
        <end position="178"/>
    </location>
</feature>
<gene>
    <name evidence="4" type="ORF">D9611_014253</name>
</gene>
<dbReference type="PROSITE" id="PS50186">
    <property type="entry name" value="DEP"/>
    <property type="match status" value="1"/>
</dbReference>
<reference evidence="4 5" key="1">
    <citation type="journal article" date="2020" name="ISME J.">
        <title>Uncovering the hidden diversity of litter-decomposition mechanisms in mushroom-forming fungi.</title>
        <authorList>
            <person name="Floudas D."/>
            <person name="Bentzer J."/>
            <person name="Ahren D."/>
            <person name="Johansson T."/>
            <person name="Persson P."/>
            <person name="Tunlid A."/>
        </authorList>
    </citation>
    <scope>NUCLEOTIDE SEQUENCE [LARGE SCALE GENOMIC DNA]</scope>
    <source>
        <strain evidence="4 5">CBS 175.51</strain>
    </source>
</reference>
<dbReference type="PANTHER" id="PTHR23409">
    <property type="entry name" value="RIBONUCLEOSIDE-DIPHOSPHATE REDUCTASE SMALL CHAIN"/>
    <property type="match status" value="1"/>
</dbReference>
<evidence type="ECO:0000313" key="4">
    <source>
        <dbReference type="EMBL" id="KAF5328906.1"/>
    </source>
</evidence>
<dbReference type="InterPro" id="IPR012348">
    <property type="entry name" value="RNR-like"/>
</dbReference>
<dbReference type="Gene3D" id="1.10.620.20">
    <property type="entry name" value="Ribonucleotide Reductase, subunit A"/>
    <property type="match status" value="1"/>
</dbReference>
<keyword evidence="2" id="KW-1133">Transmembrane helix</keyword>
<dbReference type="InterPro" id="IPR033909">
    <property type="entry name" value="RNR_small"/>
</dbReference>
<dbReference type="GO" id="GO:0009263">
    <property type="term" value="P:deoxyribonucleotide biosynthetic process"/>
    <property type="evidence" value="ECO:0007669"/>
    <property type="project" value="InterPro"/>
</dbReference>
<keyword evidence="2" id="KW-0472">Membrane</keyword>
<dbReference type="InterPro" id="IPR009078">
    <property type="entry name" value="Ferritin-like_SF"/>
</dbReference>
<dbReference type="OrthoDB" id="10434171at2759"/>
<keyword evidence="5" id="KW-1185">Reference proteome</keyword>
<dbReference type="AlphaFoldDB" id="A0A8H5BTR7"/>